<dbReference type="InterPro" id="IPR006614">
    <property type="entry name" value="Peroxin/Ferlin"/>
</dbReference>
<dbReference type="SUPFAM" id="SSF63829">
    <property type="entry name" value="Calcium-dependent phosphotriesterase"/>
    <property type="match status" value="1"/>
</dbReference>
<dbReference type="GO" id="GO:0016020">
    <property type="term" value="C:membrane"/>
    <property type="evidence" value="ECO:0007669"/>
    <property type="project" value="InterPro"/>
</dbReference>
<dbReference type="PANTHER" id="PTHR23250:SF1">
    <property type="entry name" value="TECTONIN BETA-PROPELLER REPEAT-CONTAINING PROTEIN 1"/>
    <property type="match status" value="1"/>
</dbReference>
<dbReference type="WBParaSite" id="MCU_006372-RE">
    <property type="protein sequence ID" value="MCU_006372-RE"/>
    <property type="gene ID" value="MCU_006372"/>
</dbReference>
<dbReference type="InterPro" id="IPR051513">
    <property type="entry name" value="Tectonin_beta-prop"/>
</dbReference>
<organism evidence="3">
    <name type="scientific">Mesocestoides corti</name>
    <name type="common">Flatworm</name>
    <dbReference type="NCBI Taxonomy" id="53468"/>
    <lineage>
        <taxon>Eukaryota</taxon>
        <taxon>Metazoa</taxon>
        <taxon>Spiralia</taxon>
        <taxon>Lophotrochozoa</taxon>
        <taxon>Platyhelminthes</taxon>
        <taxon>Cestoda</taxon>
        <taxon>Eucestoda</taxon>
        <taxon>Cyclophyllidea</taxon>
        <taxon>Mesocestoididae</taxon>
        <taxon>Mesocestoides</taxon>
    </lineage>
</organism>
<name>A0A5K3F9E9_MESCO</name>
<evidence type="ECO:0000259" key="2">
    <source>
        <dbReference type="SMART" id="SM00694"/>
    </source>
</evidence>
<accession>A0A5K3F9E9</accession>
<proteinExistence type="predicted"/>
<feature type="domain" description="Peroxin/Ferlin" evidence="2">
    <location>
        <begin position="1095"/>
        <end position="1130"/>
    </location>
</feature>
<evidence type="ECO:0000313" key="3">
    <source>
        <dbReference type="WBParaSite" id="MCU_006372-RE"/>
    </source>
</evidence>
<feature type="domain" description="Peroxin/Ferlin" evidence="2">
    <location>
        <begin position="138"/>
        <end position="173"/>
    </location>
</feature>
<protein>
    <submittedName>
        <fullName evidence="3">Peroxin/Ferlin domain-containing protein</fullName>
    </submittedName>
</protein>
<dbReference type="Pfam" id="PF06462">
    <property type="entry name" value="Hyd_WA"/>
    <property type="match status" value="2"/>
</dbReference>
<feature type="region of interest" description="Disordered" evidence="1">
    <location>
        <begin position="743"/>
        <end position="767"/>
    </location>
</feature>
<dbReference type="InterPro" id="IPR006624">
    <property type="entry name" value="Beta-propeller_rpt_TECPR"/>
</dbReference>
<sequence>LTQPERYLWSCDDQGNAYYLSSWEAGWRTLRVRNGHQLRVKRLVASSWCVWAISADQSPYLFVPSDGTVTRVTELISQHERWKPSSGFSASNLLSSDPPEYHQVGHESSSWTSLPSTRWQWESKNWEFVLHHSEGGAGWEYSTSFSPNASFSSFYRCGCVVRRRRWQRVRRFLGHDRWLLCCVCSNELESDAEQRNSPSGIVHVYQLAIGGEAIPYQPLGFLLLWAVTRDGRVIFRSDLRRDNPEGTKWVESCLLMVYQQNSKKARPQTHQPFAIDIHVNQHGHVLVLTDDNQIFHRVGVSWKNPYGTSWQLLTCESPPLQDHEHLVSVGLGRRSAWILANTGRCWFRADFNCGGLPSDPHRRWSAMAGRLKALSVSPTDQVFALDRLSNRLIYRSGITPATPGGEAWISLDLPILPGLNCVSEGPRSSFCPSQDEALQLVARLVQLTNPSSDDSFDENFEHCSIPEDIDVNAEALLPQAPPAHVLGRKLRRLFSSRSRTQTHGFFESFRHLLKDALDDRGDATRPVVDRAMPRIGHPPVNLAVLWAGAVSRPDATLPPELPHRWRVSALISEKKQLIPYFTIDDPLSPPDWYKQIGSALSEELPRVFEGSNSLPKVINSNEGSNQEPWTDSFAVDVLRLSPNPSTERRRVEWLRGQAVVTHTALENHHPEFLVTYPPPDSHCSVSDDWLETHSNDQTSEKLNGDEVAWAGYVGALSTLIPRTWKDAGAGGRRKFVEHVPFKKPGSVNLTDRGRRQSSPLNHAPPSSTGRLVAVFARRASSTSSVDSVTAAEATAEGGSVCGDAASARRHAVPRWILRFSSAAEASAWLKNTQKLTTLMPSTGKIWMVTEQAEVFWAASRNVETASWTKIGGHVVRVDSVSFRDGVGQVTWALGHDGTPWALREDWVSSSSTNPQPRFSNAHFPLHTTHFQTDCRQFKVYEFQVWRMLHGYTSSIATNGSGVVWSQDVQHQQPCTLFDTHLPPHGGRVHWLGDWEVDFSPAPTSASYRFSSCGCRCEDCASGSSASKESPPSSPRGSPCQDCTVKSSLGSLEVVITATTTTNDSPPPRQFTSGAPYPGTEEGFVYPGLPSCNSKGWRYTPRLPAHSCHGQRSRTSSGARHRQWIRLCYVCTEGPWQEVGALKLKSLALSRSPLDPDSSDLWAVTDSGELVFRRDVTASNPTGSRWIHCPINMRLECVATPPNGDRLWAICAEFGLIWTFDQPSPSRINPLQDAQWQCLGFSPSGASWDLLAPSSADYVWAVDVEGRLWVHLLSTQESDSTVMWISVAAPRLSDISCSPDGKVWAVIAASNTLVMRAGISPTCPIGTDWVCVFEGVASSVCVKGA</sequence>
<dbReference type="SMART" id="SM00694">
    <property type="entry name" value="DysFC"/>
    <property type="match status" value="2"/>
</dbReference>
<feature type="compositionally biased region" description="Polar residues" evidence="1">
    <location>
        <begin position="756"/>
        <end position="767"/>
    </location>
</feature>
<dbReference type="PANTHER" id="PTHR23250">
    <property type="entry name" value="DYSFERLIN-RELATED"/>
    <property type="match status" value="1"/>
</dbReference>
<evidence type="ECO:0000256" key="1">
    <source>
        <dbReference type="SAM" id="MobiDB-lite"/>
    </source>
</evidence>
<reference evidence="3" key="1">
    <citation type="submission" date="2019-11" db="UniProtKB">
        <authorList>
            <consortium name="WormBaseParasite"/>
        </authorList>
    </citation>
    <scope>IDENTIFICATION</scope>
</reference>
<dbReference type="SMART" id="SM00706">
    <property type="entry name" value="TECPR"/>
    <property type="match status" value="5"/>
</dbReference>